<dbReference type="SMART" id="SM00733">
    <property type="entry name" value="Mterf"/>
    <property type="match status" value="4"/>
</dbReference>
<evidence type="ECO:0008006" key="5">
    <source>
        <dbReference type="Google" id="ProtNLM"/>
    </source>
</evidence>
<comment type="caution">
    <text evidence="3">The sequence shown here is derived from an EMBL/GenBank/DDBJ whole genome shotgun (WGS) entry which is preliminary data.</text>
</comment>
<dbReference type="Proteomes" id="UP001162156">
    <property type="component" value="Unassembled WGS sequence"/>
</dbReference>
<dbReference type="InterPro" id="IPR003690">
    <property type="entry name" value="MTERF"/>
</dbReference>
<evidence type="ECO:0000313" key="4">
    <source>
        <dbReference type="Proteomes" id="UP001162156"/>
    </source>
</evidence>
<dbReference type="GO" id="GO:0005759">
    <property type="term" value="C:mitochondrial matrix"/>
    <property type="evidence" value="ECO:0007669"/>
    <property type="project" value="TreeGrafter"/>
</dbReference>
<dbReference type="Gene3D" id="1.25.70.10">
    <property type="entry name" value="Transcription termination factor 3, mitochondrial"/>
    <property type="match status" value="1"/>
</dbReference>
<evidence type="ECO:0000313" key="3">
    <source>
        <dbReference type="EMBL" id="KAJ8926777.1"/>
    </source>
</evidence>
<reference evidence="3" key="1">
    <citation type="journal article" date="2023" name="Insect Mol. Biol.">
        <title>Genome sequencing provides insights into the evolution of gene families encoding plant cell wall-degrading enzymes in longhorned beetles.</title>
        <authorList>
            <person name="Shin N.R."/>
            <person name="Okamura Y."/>
            <person name="Kirsch R."/>
            <person name="Pauchet Y."/>
        </authorList>
    </citation>
    <scope>NUCLEOTIDE SEQUENCE</scope>
    <source>
        <strain evidence="3">RBIC_L_NR</strain>
    </source>
</reference>
<proteinExistence type="inferred from homology"/>
<comment type="similarity">
    <text evidence="1">Belongs to the mTERF family.</text>
</comment>
<dbReference type="GO" id="GO:0006393">
    <property type="term" value="P:termination of mitochondrial transcription"/>
    <property type="evidence" value="ECO:0007669"/>
    <property type="project" value="TreeGrafter"/>
</dbReference>
<name>A0AAV8WJN5_9CUCU</name>
<dbReference type="AlphaFoldDB" id="A0AAV8WJN5"/>
<dbReference type="PANTHER" id="PTHR15437:SF7">
    <property type="entry name" value="TRANSCRIPTION TERMINATION FACTOR 5, MITOCHONDRIAL"/>
    <property type="match status" value="1"/>
</dbReference>
<evidence type="ECO:0000256" key="1">
    <source>
        <dbReference type="ARBA" id="ARBA00007692"/>
    </source>
</evidence>
<evidence type="ECO:0000256" key="2">
    <source>
        <dbReference type="ARBA" id="ARBA00022946"/>
    </source>
</evidence>
<dbReference type="EMBL" id="JANEYF010005792">
    <property type="protein sequence ID" value="KAJ8926777.1"/>
    <property type="molecule type" value="Genomic_DNA"/>
</dbReference>
<keyword evidence="4" id="KW-1185">Reference proteome</keyword>
<gene>
    <name evidence="3" type="ORF">NQ314_020827</name>
</gene>
<keyword evidence="2" id="KW-0809">Transit peptide</keyword>
<dbReference type="InterPro" id="IPR038538">
    <property type="entry name" value="MTERF_sf"/>
</dbReference>
<accession>A0AAV8WJN5</accession>
<dbReference type="GO" id="GO:0003676">
    <property type="term" value="F:nucleic acid binding"/>
    <property type="evidence" value="ECO:0007669"/>
    <property type="project" value="InterPro"/>
</dbReference>
<organism evidence="3 4">
    <name type="scientific">Rhamnusium bicolor</name>
    <dbReference type="NCBI Taxonomy" id="1586634"/>
    <lineage>
        <taxon>Eukaryota</taxon>
        <taxon>Metazoa</taxon>
        <taxon>Ecdysozoa</taxon>
        <taxon>Arthropoda</taxon>
        <taxon>Hexapoda</taxon>
        <taxon>Insecta</taxon>
        <taxon>Pterygota</taxon>
        <taxon>Neoptera</taxon>
        <taxon>Endopterygota</taxon>
        <taxon>Coleoptera</taxon>
        <taxon>Polyphaga</taxon>
        <taxon>Cucujiformia</taxon>
        <taxon>Chrysomeloidea</taxon>
        <taxon>Cerambycidae</taxon>
        <taxon>Lepturinae</taxon>
        <taxon>Rhagiini</taxon>
        <taxon>Rhamnusium</taxon>
    </lineage>
</organism>
<dbReference type="PANTHER" id="PTHR15437">
    <property type="entry name" value="TRANSCRIPTION TERMINATION FACTOR, MITOCHONDRIAL"/>
    <property type="match status" value="1"/>
</dbReference>
<sequence length="495" mass="58488">MFKNNTNLCYKCCTLLNFRKFLSNCNSQILSDIFGMPRSRARIYIDKHKLQHRNGELLINSIQFCKKLGYTNEDILGTPSLLNKHPLELEQHYLSMEEGGFQSIGPNVLSRARIYMKKVINNLKIKNLICKETDVYEHFLKYIEDTEIVKKIPIISSSDDHQWNEVHMTILQSFLKWRLNATEDEIIKLFRIYKMIRNKSFRIIQENIALVEDIGFDRRKILKYGYLLHNFPNYTKTVLKDFPNLAGADMKKAMRQYPKLIMTSPTNILKIYGILKEFNIEDEIIRKQMNIFHMSPETVKLRLEEINHSPDFKVLLKHPRVLSLVVHHNRAKSRLSFLQQLQLKCASLIVLGTHRNEVFDDYIREGKDVNKSGDVVTFLKNTFNVDAERIRKKINCHPYYLQVPLKDMQDSYDYLISQHFRVSNIFKVMHVILYPVDKIANALKDIKVNKEINYKSLNQVKKLNLILYYIEKEHHFTGNGIWRKCDIDIPEKTLE</sequence>
<protein>
    <recommendedName>
        <fullName evidence="5">Transcription termination factor 5, mitochondrial</fullName>
    </recommendedName>
</protein>